<gene>
    <name evidence="3" type="ORF">GCM10023220_14580</name>
</gene>
<dbReference type="RefSeq" id="WP_345618137.1">
    <property type="nucleotide sequence ID" value="NZ_BAABIG010000016.1"/>
</dbReference>
<protein>
    <submittedName>
        <fullName evidence="3">DUF4142 domain-containing protein</fullName>
    </submittedName>
</protein>
<organism evidence="3 4">
    <name type="scientific">Streptomyces ziwulingensis</name>
    <dbReference type="NCBI Taxonomy" id="1045501"/>
    <lineage>
        <taxon>Bacteria</taxon>
        <taxon>Bacillati</taxon>
        <taxon>Actinomycetota</taxon>
        <taxon>Actinomycetes</taxon>
        <taxon>Kitasatosporales</taxon>
        <taxon>Streptomycetaceae</taxon>
        <taxon>Streptomyces</taxon>
    </lineage>
</organism>
<evidence type="ECO:0000313" key="4">
    <source>
        <dbReference type="Proteomes" id="UP001501265"/>
    </source>
</evidence>
<dbReference type="Pfam" id="PF13628">
    <property type="entry name" value="DUF4142"/>
    <property type="match status" value="1"/>
</dbReference>
<sequence length="255" mass="26919">MRVSRSRVGVVVLFGVLSLTLTALAFPSVVGLEGKDGGQDRVVASTRFGPVTEADRDFVVKVRAAGLWEYPLGELAMRRGTTKAMREAGKHLVVGHAGLDAACRRISQELGITLPNKASPQQQGFVSAVAAKRGSDFDATAVTIMRVTHGQIFPVIANIRATTRNTMIRELADLANDTVLDHMTVLEGTDLVGYGEVSFRQTAPAKLPEDRTTPPPPQPGEPVVVLTPRPDLGVRTGGPTQAPAPAPSPSGWAGG</sequence>
<comment type="caution">
    <text evidence="3">The sequence shown here is derived from an EMBL/GenBank/DDBJ whole genome shotgun (WGS) entry which is preliminary data.</text>
</comment>
<accession>A0ABP9B4H8</accession>
<name>A0ABP9B4H8_9ACTN</name>
<evidence type="ECO:0000313" key="3">
    <source>
        <dbReference type="EMBL" id="GAA4790487.1"/>
    </source>
</evidence>
<evidence type="ECO:0000259" key="2">
    <source>
        <dbReference type="Pfam" id="PF13628"/>
    </source>
</evidence>
<reference evidence="4" key="1">
    <citation type="journal article" date="2019" name="Int. J. Syst. Evol. Microbiol.">
        <title>The Global Catalogue of Microorganisms (GCM) 10K type strain sequencing project: providing services to taxonomists for standard genome sequencing and annotation.</title>
        <authorList>
            <consortium name="The Broad Institute Genomics Platform"/>
            <consortium name="The Broad Institute Genome Sequencing Center for Infectious Disease"/>
            <person name="Wu L."/>
            <person name="Ma J."/>
        </authorList>
    </citation>
    <scope>NUCLEOTIDE SEQUENCE [LARGE SCALE GENOMIC DNA]</scope>
    <source>
        <strain evidence="4">JCM 18081</strain>
    </source>
</reference>
<feature type="domain" description="DUF4142" evidence="2">
    <location>
        <begin position="54"/>
        <end position="184"/>
    </location>
</feature>
<keyword evidence="4" id="KW-1185">Reference proteome</keyword>
<evidence type="ECO:0000256" key="1">
    <source>
        <dbReference type="SAM" id="MobiDB-lite"/>
    </source>
</evidence>
<proteinExistence type="predicted"/>
<dbReference type="Proteomes" id="UP001501265">
    <property type="component" value="Unassembled WGS sequence"/>
</dbReference>
<dbReference type="EMBL" id="BAABIG010000016">
    <property type="protein sequence ID" value="GAA4790487.1"/>
    <property type="molecule type" value="Genomic_DNA"/>
</dbReference>
<feature type="region of interest" description="Disordered" evidence="1">
    <location>
        <begin position="202"/>
        <end position="255"/>
    </location>
</feature>
<dbReference type="InterPro" id="IPR025419">
    <property type="entry name" value="DUF4142"/>
</dbReference>